<dbReference type="AlphaFoldDB" id="A0AAV7S3F9"/>
<dbReference type="EMBL" id="JANPWB010000009">
    <property type="protein sequence ID" value="KAJ1157783.1"/>
    <property type="molecule type" value="Genomic_DNA"/>
</dbReference>
<keyword evidence="3" id="KW-1185">Reference proteome</keyword>
<feature type="region of interest" description="Disordered" evidence="1">
    <location>
        <begin position="84"/>
        <end position="149"/>
    </location>
</feature>
<organism evidence="2 3">
    <name type="scientific">Pleurodeles waltl</name>
    <name type="common">Iberian ribbed newt</name>
    <dbReference type="NCBI Taxonomy" id="8319"/>
    <lineage>
        <taxon>Eukaryota</taxon>
        <taxon>Metazoa</taxon>
        <taxon>Chordata</taxon>
        <taxon>Craniata</taxon>
        <taxon>Vertebrata</taxon>
        <taxon>Euteleostomi</taxon>
        <taxon>Amphibia</taxon>
        <taxon>Batrachia</taxon>
        <taxon>Caudata</taxon>
        <taxon>Salamandroidea</taxon>
        <taxon>Salamandridae</taxon>
        <taxon>Pleurodelinae</taxon>
        <taxon>Pleurodeles</taxon>
    </lineage>
</organism>
<feature type="region of interest" description="Disordered" evidence="1">
    <location>
        <begin position="1"/>
        <end position="72"/>
    </location>
</feature>
<evidence type="ECO:0000256" key="1">
    <source>
        <dbReference type="SAM" id="MobiDB-lite"/>
    </source>
</evidence>
<comment type="caution">
    <text evidence="2">The sequence shown here is derived from an EMBL/GenBank/DDBJ whole genome shotgun (WGS) entry which is preliminary data.</text>
</comment>
<evidence type="ECO:0000313" key="3">
    <source>
        <dbReference type="Proteomes" id="UP001066276"/>
    </source>
</evidence>
<feature type="compositionally biased region" description="Low complexity" evidence="1">
    <location>
        <begin position="91"/>
        <end position="100"/>
    </location>
</feature>
<protein>
    <submittedName>
        <fullName evidence="2">Uncharacterized protein</fullName>
    </submittedName>
</protein>
<dbReference type="Proteomes" id="UP001066276">
    <property type="component" value="Chromosome 5"/>
</dbReference>
<feature type="compositionally biased region" description="Low complexity" evidence="1">
    <location>
        <begin position="61"/>
        <end position="72"/>
    </location>
</feature>
<reference evidence="2" key="1">
    <citation type="journal article" date="2022" name="bioRxiv">
        <title>Sequencing and chromosome-scale assembly of the giantPleurodeles waltlgenome.</title>
        <authorList>
            <person name="Brown T."/>
            <person name="Elewa A."/>
            <person name="Iarovenko S."/>
            <person name="Subramanian E."/>
            <person name="Araus A.J."/>
            <person name="Petzold A."/>
            <person name="Susuki M."/>
            <person name="Suzuki K.-i.T."/>
            <person name="Hayashi T."/>
            <person name="Toyoda A."/>
            <person name="Oliveira C."/>
            <person name="Osipova E."/>
            <person name="Leigh N.D."/>
            <person name="Simon A."/>
            <person name="Yun M.H."/>
        </authorList>
    </citation>
    <scope>NUCLEOTIDE SEQUENCE</scope>
    <source>
        <strain evidence="2">20211129_DDA</strain>
        <tissue evidence="2">Liver</tissue>
    </source>
</reference>
<feature type="compositionally biased region" description="Low complexity" evidence="1">
    <location>
        <begin position="1"/>
        <end position="17"/>
    </location>
</feature>
<evidence type="ECO:0000313" key="2">
    <source>
        <dbReference type="EMBL" id="KAJ1157783.1"/>
    </source>
</evidence>
<sequence length="210" mass="22231">MEGSSPHPSPSLLLPDLRVPAQRGPGRREPLLHRPLHNLVSALRGPGPGPEAQRPERPRQRASPSLRARRGAAATAAILIPPIQPSQAGESSSHPSLSLPLPGPPRACTAGSGPPRVFLSPSTPQSCKGLGLGAQRRRPRLRSQRSEQPYQWTSSSLRVRRGAAAPAAILVFGSACSQRLRLGYSQCSIFKGIPGVQEPTGASGQRQIFG</sequence>
<proteinExistence type="predicted"/>
<name>A0AAV7S3F9_PLEWA</name>
<accession>A0AAV7S3F9</accession>
<gene>
    <name evidence="2" type="ORF">NDU88_010482</name>
</gene>